<dbReference type="Pfam" id="PF07669">
    <property type="entry name" value="Eco57I"/>
    <property type="match status" value="1"/>
</dbReference>
<dbReference type="GO" id="GO:0009307">
    <property type="term" value="P:DNA restriction-modification system"/>
    <property type="evidence" value="ECO:0007669"/>
    <property type="project" value="UniProtKB-KW"/>
</dbReference>
<dbReference type="PANTHER" id="PTHR33841">
    <property type="entry name" value="DNA METHYLTRANSFERASE YEEA-RELATED"/>
    <property type="match status" value="1"/>
</dbReference>
<dbReference type="EMBL" id="CP064782">
    <property type="protein sequence ID" value="QWT49428.1"/>
    <property type="molecule type" value="Genomic_DNA"/>
</dbReference>
<dbReference type="EC" id="2.1.1.72" evidence="1"/>
<evidence type="ECO:0000259" key="9">
    <source>
        <dbReference type="Pfam" id="PF07669"/>
    </source>
</evidence>
<comment type="catalytic activity">
    <reaction evidence="7">
        <text>a 2'-deoxyadenosine in DNA + S-adenosyl-L-methionine = an N(6)-methyl-2'-deoxyadenosine in DNA + S-adenosyl-L-homocysteine + H(+)</text>
        <dbReference type="Rhea" id="RHEA:15197"/>
        <dbReference type="Rhea" id="RHEA-COMP:12418"/>
        <dbReference type="Rhea" id="RHEA-COMP:12419"/>
        <dbReference type="ChEBI" id="CHEBI:15378"/>
        <dbReference type="ChEBI" id="CHEBI:57856"/>
        <dbReference type="ChEBI" id="CHEBI:59789"/>
        <dbReference type="ChEBI" id="CHEBI:90615"/>
        <dbReference type="ChEBI" id="CHEBI:90616"/>
        <dbReference type="EC" id="2.1.1.72"/>
    </reaction>
</comment>
<evidence type="ECO:0000256" key="7">
    <source>
        <dbReference type="ARBA" id="ARBA00047942"/>
    </source>
</evidence>
<dbReference type="PANTHER" id="PTHR33841:SF6">
    <property type="entry name" value="TYPE II METHYLTRANSFERASE M.HINDII"/>
    <property type="match status" value="1"/>
</dbReference>
<keyword evidence="5" id="KW-0680">Restriction system</keyword>
<protein>
    <recommendedName>
        <fullName evidence="1">site-specific DNA-methyltransferase (adenine-specific)</fullName>
        <ecNumber evidence="1">2.1.1.72</ecNumber>
    </recommendedName>
</protein>
<evidence type="ECO:0000256" key="2">
    <source>
        <dbReference type="ARBA" id="ARBA00022603"/>
    </source>
</evidence>
<accession>A0A975XV30</accession>
<dbReference type="GO" id="GO:0009007">
    <property type="term" value="F:site-specific DNA-methyltransferase (adenine-specific) activity"/>
    <property type="evidence" value="ECO:0007669"/>
    <property type="project" value="UniProtKB-EC"/>
</dbReference>
<proteinExistence type="predicted"/>
<evidence type="ECO:0000313" key="11">
    <source>
        <dbReference type="Proteomes" id="UP000683428"/>
    </source>
</evidence>
<evidence type="ECO:0000256" key="5">
    <source>
        <dbReference type="ARBA" id="ARBA00022747"/>
    </source>
</evidence>
<evidence type="ECO:0000256" key="4">
    <source>
        <dbReference type="ARBA" id="ARBA00022691"/>
    </source>
</evidence>
<dbReference type="InterPro" id="IPR050953">
    <property type="entry name" value="N4_N6_ade-DNA_methylase"/>
</dbReference>
<sequence>MDQLNVARLGQVFTPDSLVERMLQLRRRQGRVLEPSAGAGAFSRRLPDCVAIELDPKVAPPGALIQDFFAYPVTERFDTIIGNPPYVRFQDIQAQTKRRLDRTLFDGRSNLYLFFIEKAVRHLNPGGELIFIVPRDFIKLTAAKKLNRFLFDQGTITDFFETGDARVFDGAVPNCAVFRFEKDRFDRRLEDGRTFHCVDGQLLFLKGDYTVPLGDLFEVRVGAVSGADPVFRHPQGNAEFVCSKTVDTGETRTMIFGIRHPHLEPYKRRLLARKIRPFDESNWWMWGRVHHQSDRPRLYVNQKTRRAQPFFRHPCPNYDGSILALFPKDPEMDLDLAQELLNTAVDWQELGFVCDGRYLFAQRSLQTCLLPAAFNTLRHLHPVGQPPAPPVGDTANTTGTAAASDLKRA</sequence>
<keyword evidence="2 10" id="KW-0489">Methyltransferase</keyword>
<dbReference type="PROSITE" id="PS00092">
    <property type="entry name" value="N6_MTASE"/>
    <property type="match status" value="1"/>
</dbReference>
<evidence type="ECO:0000256" key="8">
    <source>
        <dbReference type="SAM" id="MobiDB-lite"/>
    </source>
</evidence>
<feature type="region of interest" description="Disordered" evidence="8">
    <location>
        <begin position="384"/>
        <end position="409"/>
    </location>
</feature>
<organism evidence="10 11">
    <name type="scientific">Azospira inquinata</name>
    <dbReference type="NCBI Taxonomy" id="2785627"/>
    <lineage>
        <taxon>Bacteria</taxon>
        <taxon>Pseudomonadati</taxon>
        <taxon>Pseudomonadota</taxon>
        <taxon>Betaproteobacteria</taxon>
        <taxon>Rhodocyclales</taxon>
        <taxon>Rhodocyclaceae</taxon>
        <taxon>Azospira</taxon>
    </lineage>
</organism>
<feature type="compositionally biased region" description="Low complexity" evidence="8">
    <location>
        <begin position="394"/>
        <end position="403"/>
    </location>
</feature>
<dbReference type="KEGG" id="aiq:Azoinq_02075"/>
<evidence type="ECO:0000256" key="6">
    <source>
        <dbReference type="ARBA" id="ARBA00023125"/>
    </source>
</evidence>
<evidence type="ECO:0000256" key="3">
    <source>
        <dbReference type="ARBA" id="ARBA00022679"/>
    </source>
</evidence>
<dbReference type="CDD" id="cd02440">
    <property type="entry name" value="AdoMet_MTases"/>
    <property type="match status" value="1"/>
</dbReference>
<dbReference type="GO" id="GO:0032259">
    <property type="term" value="P:methylation"/>
    <property type="evidence" value="ECO:0007669"/>
    <property type="project" value="UniProtKB-KW"/>
</dbReference>
<keyword evidence="6" id="KW-0238">DNA-binding</keyword>
<reference evidence="10" key="1">
    <citation type="submission" date="2020-11" db="EMBL/GenBank/DDBJ databases">
        <title>Azospira inquinata sp. nov.</title>
        <authorList>
            <person name="Moe W.M."/>
            <person name="Mikes M.C."/>
        </authorList>
    </citation>
    <scope>NUCLEOTIDE SEQUENCE</scope>
    <source>
        <strain evidence="10">Azo-3</strain>
    </source>
</reference>
<evidence type="ECO:0000256" key="1">
    <source>
        <dbReference type="ARBA" id="ARBA00011900"/>
    </source>
</evidence>
<feature type="domain" description="Type II methyltransferase M.TaqI-like" evidence="9">
    <location>
        <begin position="73"/>
        <end position="168"/>
    </location>
</feature>
<dbReference type="InterPro" id="IPR011639">
    <property type="entry name" value="MethylTrfase_TaqI-like_dom"/>
</dbReference>
<dbReference type="GO" id="GO:0003677">
    <property type="term" value="F:DNA binding"/>
    <property type="evidence" value="ECO:0007669"/>
    <property type="project" value="UniProtKB-KW"/>
</dbReference>
<dbReference type="REBASE" id="499507">
    <property type="entry name" value="M.AspAzo3ORF2075P"/>
</dbReference>
<dbReference type="InterPro" id="IPR002052">
    <property type="entry name" value="DNA_methylase_N6_adenine_CS"/>
</dbReference>
<name>A0A975XV30_9RHOO</name>
<dbReference type="AlphaFoldDB" id="A0A975XV30"/>
<keyword evidence="11" id="KW-1185">Reference proteome</keyword>
<keyword evidence="3" id="KW-0808">Transferase</keyword>
<dbReference type="Proteomes" id="UP000683428">
    <property type="component" value="Chromosome"/>
</dbReference>
<keyword evidence="4" id="KW-0949">S-adenosyl-L-methionine</keyword>
<evidence type="ECO:0000313" key="10">
    <source>
        <dbReference type="EMBL" id="QWT49428.1"/>
    </source>
</evidence>
<gene>
    <name evidence="10" type="ORF">Azoinq_02075</name>
</gene>
<dbReference type="RefSeq" id="WP_216127076.1">
    <property type="nucleotide sequence ID" value="NZ_CP064782.1"/>
</dbReference>